<protein>
    <submittedName>
        <fullName evidence="1">DUF6273 domain-containing protein</fullName>
    </submittedName>
</protein>
<dbReference type="AlphaFoldDB" id="A0AAW5F5G5"/>
<dbReference type="RefSeq" id="WP_024738376.1">
    <property type="nucleotide sequence ID" value="NZ_CABHNX010000233.1"/>
</dbReference>
<comment type="caution">
    <text evidence="1">The sequence shown here is derived from an EMBL/GenBank/DDBJ whole genome shotgun (WGS) entry which is preliminary data.</text>
</comment>
<dbReference type="Proteomes" id="UP001203136">
    <property type="component" value="Unassembled WGS sequence"/>
</dbReference>
<name>A0AAW5F5G5_CLOSY</name>
<organism evidence="1 2">
    <name type="scientific">Clostridium symbiosum</name>
    <name type="common">Bacteroides symbiosus</name>
    <dbReference type="NCBI Taxonomy" id="1512"/>
    <lineage>
        <taxon>Bacteria</taxon>
        <taxon>Bacillati</taxon>
        <taxon>Bacillota</taxon>
        <taxon>Clostridia</taxon>
        <taxon>Lachnospirales</taxon>
        <taxon>Lachnospiraceae</taxon>
        <taxon>Otoolea</taxon>
    </lineage>
</organism>
<gene>
    <name evidence="1" type="ORF">K5I21_12550</name>
</gene>
<evidence type="ECO:0000313" key="1">
    <source>
        <dbReference type="EMBL" id="MCK0086691.1"/>
    </source>
</evidence>
<dbReference type="EMBL" id="JAINVB010000001">
    <property type="protein sequence ID" value="MCK0086691.1"/>
    <property type="molecule type" value="Genomic_DNA"/>
</dbReference>
<sequence>MKRFNTGLLLAAAVLIICHGFPSYGKEEKEGFIEYTVSFVDAADHDNRIFNSQQGQAPEGTAIHVSFPKQIIGADGHIWRAEADSPQEFLLYQAGRHKYYVEYRQGEKIAAPEDPDREGRERLARWLERAWKADCLITGQGEEEGSGVHLMVENESRNNERIKNLVSMIQDARWHSFYMIGKNYVPQTLVIGTSFDAEYSAVMEDRFKVGKDSCTVLRISVRRNWNAENCTHNWELIIAGENDCLKNGQETYCCKKCRTEETVILPASGHYDSDGDSLCDRCKKRAFPAQIGDRIRTVLQTESGEKELVFRCLDLNYRGSGNMLYLSEETLGEDITGICFTESDYNGSPLREYFNLAFANNISAASALQPIDRPDADGRNDYAALLSTDEYEAYAEMIEAGNACLLRTVSGGAVYAVDPEGGLCLVPAAESRAYGVRPFILLKSPETGEKAELSNWKTGDIQMRQIGQKLYRFRCVDEDYSDNLDGRRSAALFLCDSVIRADTCSSMALKEISFGPDNNYKSSRIREWLAQNSVNSSFNLEPVLIGINTAYTGGTAAGTMEQLDGSLLAPHDIGFQLMQDRLFCLSVEEALRYRKELWRFGSQQNNPAVQISPYSQGYYLRTPYYAEDHEGRFYYSDHVYAVDLVNGNIHPVPAGSQTYGLRPAFAVPQAE</sequence>
<evidence type="ECO:0000313" key="2">
    <source>
        <dbReference type="Proteomes" id="UP001203136"/>
    </source>
</evidence>
<reference evidence="1" key="1">
    <citation type="journal article" date="2022" name="Cell Host Microbe">
        <title>Colonization of the live biotherapeutic product VE303 and modulation of the microbiota and metabolites in healthy volunteers.</title>
        <authorList>
            <person name="Dsouza M."/>
            <person name="Menon R."/>
            <person name="Crossette E."/>
            <person name="Bhattarai S.K."/>
            <person name="Schneider J."/>
            <person name="Kim Y.G."/>
            <person name="Reddy S."/>
            <person name="Caballero S."/>
            <person name="Felix C."/>
            <person name="Cornacchione L."/>
            <person name="Hendrickson J."/>
            <person name="Watson A.R."/>
            <person name="Minot S.S."/>
            <person name="Greenfield N."/>
            <person name="Schopf L."/>
            <person name="Szabady R."/>
            <person name="Patarroyo J."/>
            <person name="Smith W."/>
            <person name="Harrison P."/>
            <person name="Kuijper E.J."/>
            <person name="Kelly C.P."/>
            <person name="Olle B."/>
            <person name="Bobilev D."/>
            <person name="Silber J.L."/>
            <person name="Bucci V."/>
            <person name="Roberts B."/>
            <person name="Faith J."/>
            <person name="Norman J.M."/>
        </authorList>
    </citation>
    <scope>NUCLEOTIDE SEQUENCE</scope>
    <source>
        <strain evidence="1">VE303-04</strain>
    </source>
</reference>
<proteinExistence type="predicted"/>
<accession>A0AAW5F5G5</accession>